<dbReference type="AlphaFoldDB" id="A0A015LKQ1"/>
<reference evidence="1 2" key="1">
    <citation type="submission" date="2014-02" db="EMBL/GenBank/DDBJ databases">
        <title>Single nucleus genome sequencing reveals high similarity among nuclei of an endomycorrhizal fungus.</title>
        <authorList>
            <person name="Lin K."/>
            <person name="Geurts R."/>
            <person name="Zhang Z."/>
            <person name="Limpens E."/>
            <person name="Saunders D.G."/>
            <person name="Mu D."/>
            <person name="Pang E."/>
            <person name="Cao H."/>
            <person name="Cha H."/>
            <person name="Lin T."/>
            <person name="Zhou Q."/>
            <person name="Shang Y."/>
            <person name="Li Y."/>
            <person name="Ivanov S."/>
            <person name="Sharma T."/>
            <person name="Velzen R.V."/>
            <person name="Ruijter N.D."/>
            <person name="Aanen D.K."/>
            <person name="Win J."/>
            <person name="Kamoun S."/>
            <person name="Bisseling T."/>
            <person name="Huang S."/>
        </authorList>
    </citation>
    <scope>NUCLEOTIDE SEQUENCE [LARGE SCALE GENOMIC DNA]</scope>
    <source>
        <strain evidence="2">DAOM197198w</strain>
    </source>
</reference>
<accession>A0A015LKQ1</accession>
<gene>
    <name evidence="1" type="ORF">RirG_061930</name>
</gene>
<dbReference type="OrthoDB" id="2434100at2759"/>
<proteinExistence type="predicted"/>
<dbReference type="Proteomes" id="UP000022910">
    <property type="component" value="Unassembled WGS sequence"/>
</dbReference>
<name>A0A015LKQ1_RHIIW</name>
<evidence type="ECO:0000313" key="1">
    <source>
        <dbReference type="EMBL" id="EXX73241.1"/>
    </source>
</evidence>
<evidence type="ECO:0000313" key="2">
    <source>
        <dbReference type="Proteomes" id="UP000022910"/>
    </source>
</evidence>
<keyword evidence="2" id="KW-1185">Reference proteome</keyword>
<organism evidence="1 2">
    <name type="scientific">Rhizophagus irregularis (strain DAOM 197198w)</name>
    <name type="common">Glomus intraradices</name>
    <dbReference type="NCBI Taxonomy" id="1432141"/>
    <lineage>
        <taxon>Eukaryota</taxon>
        <taxon>Fungi</taxon>
        <taxon>Fungi incertae sedis</taxon>
        <taxon>Mucoromycota</taxon>
        <taxon>Glomeromycotina</taxon>
        <taxon>Glomeromycetes</taxon>
        <taxon>Glomerales</taxon>
        <taxon>Glomeraceae</taxon>
        <taxon>Rhizophagus</taxon>
    </lineage>
</organism>
<dbReference type="HOGENOM" id="CLU_099549_0_0_1"/>
<sequence>MSVSLVNTSATTLVATQMTNITSEEKQNLLFDVNCSLEVQMEDFDEIWWPLVSNIWTQWTSYKQTRPSGLCHAKIKVEWLVSLKIVKVGCYKDSSNHTHSLLDVNRLKRPQIIRTLVEKEAVKNYSPLAITATIKEYTTIELGLDASAQCKEVTNIKYKVRGPMEVHLVGNSDLKLDISQSVSYLKE</sequence>
<comment type="caution">
    <text evidence="1">The sequence shown here is derived from an EMBL/GenBank/DDBJ whole genome shotgun (WGS) entry which is preliminary data.</text>
</comment>
<protein>
    <submittedName>
        <fullName evidence="1">Uncharacterized protein</fullName>
    </submittedName>
</protein>
<dbReference type="EMBL" id="JEMT01014797">
    <property type="protein sequence ID" value="EXX73241.1"/>
    <property type="molecule type" value="Genomic_DNA"/>
</dbReference>